<dbReference type="STRING" id="554065.E1ZHE3"/>
<dbReference type="InParanoid" id="E1ZHE3"/>
<reference evidence="3 4" key="1">
    <citation type="journal article" date="2010" name="Plant Cell">
        <title>The Chlorella variabilis NC64A genome reveals adaptation to photosymbiosis, coevolution with viruses, and cryptic sex.</title>
        <authorList>
            <person name="Blanc G."/>
            <person name="Duncan G."/>
            <person name="Agarkova I."/>
            <person name="Borodovsky M."/>
            <person name="Gurnon J."/>
            <person name="Kuo A."/>
            <person name="Lindquist E."/>
            <person name="Lucas S."/>
            <person name="Pangilinan J."/>
            <person name="Polle J."/>
            <person name="Salamov A."/>
            <person name="Terry A."/>
            <person name="Yamada T."/>
            <person name="Dunigan D.D."/>
            <person name="Grigoriev I.V."/>
            <person name="Claverie J.M."/>
            <person name="Van Etten J.L."/>
        </authorList>
    </citation>
    <scope>NUCLEOTIDE SEQUENCE [LARGE SCALE GENOMIC DNA]</scope>
    <source>
        <strain evidence="3 4">NC64A</strain>
    </source>
</reference>
<dbReference type="OrthoDB" id="294702at2759"/>
<dbReference type="SUPFAM" id="SSF53474">
    <property type="entry name" value="alpha/beta-Hydrolases"/>
    <property type="match status" value="1"/>
</dbReference>
<dbReference type="PANTHER" id="PTHR43433:SF5">
    <property type="entry name" value="AB HYDROLASE-1 DOMAIN-CONTAINING PROTEIN"/>
    <property type="match status" value="1"/>
</dbReference>
<dbReference type="RefSeq" id="XP_005847006.1">
    <property type="nucleotide sequence ID" value="XM_005846944.1"/>
</dbReference>
<dbReference type="Gene3D" id="3.40.50.1820">
    <property type="entry name" value="alpha/beta hydrolase"/>
    <property type="match status" value="1"/>
</dbReference>
<evidence type="ECO:0000313" key="4">
    <source>
        <dbReference type="Proteomes" id="UP000008141"/>
    </source>
</evidence>
<evidence type="ECO:0000313" key="3">
    <source>
        <dbReference type="EMBL" id="EFN54904.1"/>
    </source>
</evidence>
<dbReference type="InterPro" id="IPR050471">
    <property type="entry name" value="AB_hydrolase"/>
</dbReference>
<dbReference type="Pfam" id="PF00561">
    <property type="entry name" value="Abhydrolase_1"/>
    <property type="match status" value="1"/>
</dbReference>
<dbReference type="GeneID" id="17354236"/>
<feature type="domain" description="AB hydrolase-1" evidence="2">
    <location>
        <begin position="50"/>
        <end position="137"/>
    </location>
</feature>
<dbReference type="eggNOG" id="ENOG502S678">
    <property type="taxonomic scope" value="Eukaryota"/>
</dbReference>
<protein>
    <recommendedName>
        <fullName evidence="2">AB hydrolase-1 domain-containing protein</fullName>
    </recommendedName>
</protein>
<accession>E1ZHE3</accession>
<gene>
    <name evidence="3" type="ORF">CHLNCDRAFT_135028</name>
</gene>
<dbReference type="FunCoup" id="E1ZHE3">
    <property type="interactions" value="384"/>
</dbReference>
<name>E1ZHE3_CHLVA</name>
<dbReference type="InterPro" id="IPR029058">
    <property type="entry name" value="AB_hydrolase_fold"/>
</dbReference>
<sequence>MSAPQDDKATAATAAVAAPPRRGHEVVDGTGRRLSYLVYGQQDLQKAKAVLLFLHGVPASACEAATLDRAAAEAGMAVVSVDRPGVGESSPHTVHSLASFAVDLGSLLDALGLQGVALAGESGGRPYAAAAAALLGPTQVFPLPLVNAVGPLGGGLLDPLPQGEGQDALKFVGWRHAGVAMPVAPLVKHKPEVVIREAGNDMGPADRQVLESSPQMGQMMVEMVRGAYRQGVGAVLDEYDVLRLPWAGVDLGKIQCKTTVWHGTLDCCVPSSHGEWYAQAIQGSTLKLVEGEGHTTISVRRGREIIAAVLEGA</sequence>
<evidence type="ECO:0000259" key="2">
    <source>
        <dbReference type="Pfam" id="PF00561"/>
    </source>
</evidence>
<organism evidence="4">
    <name type="scientific">Chlorella variabilis</name>
    <name type="common">Green alga</name>
    <dbReference type="NCBI Taxonomy" id="554065"/>
    <lineage>
        <taxon>Eukaryota</taxon>
        <taxon>Viridiplantae</taxon>
        <taxon>Chlorophyta</taxon>
        <taxon>core chlorophytes</taxon>
        <taxon>Trebouxiophyceae</taxon>
        <taxon>Chlorellales</taxon>
        <taxon>Chlorellaceae</taxon>
        <taxon>Chlorella clade</taxon>
        <taxon>Chlorella</taxon>
    </lineage>
</organism>
<dbReference type="EMBL" id="GL433846">
    <property type="protein sequence ID" value="EFN54904.1"/>
    <property type="molecule type" value="Genomic_DNA"/>
</dbReference>
<dbReference type="InterPro" id="IPR000073">
    <property type="entry name" value="AB_hydrolase_1"/>
</dbReference>
<dbReference type="AlphaFoldDB" id="E1ZHE3"/>
<dbReference type="Proteomes" id="UP000008141">
    <property type="component" value="Unassembled WGS sequence"/>
</dbReference>
<keyword evidence="4" id="KW-1185">Reference proteome</keyword>
<dbReference type="PANTHER" id="PTHR43433">
    <property type="entry name" value="HYDROLASE, ALPHA/BETA FOLD FAMILY PROTEIN"/>
    <property type="match status" value="1"/>
</dbReference>
<evidence type="ECO:0000256" key="1">
    <source>
        <dbReference type="SAM" id="MobiDB-lite"/>
    </source>
</evidence>
<proteinExistence type="predicted"/>
<feature type="region of interest" description="Disordered" evidence="1">
    <location>
        <begin position="1"/>
        <end position="24"/>
    </location>
</feature>
<dbReference type="KEGG" id="cvr:CHLNCDRAFT_135028"/>